<dbReference type="GO" id="GO:0005874">
    <property type="term" value="C:microtubule"/>
    <property type="evidence" value="ECO:0007669"/>
    <property type="project" value="UniProtKB-KW"/>
</dbReference>
<feature type="compositionally biased region" description="Basic and acidic residues" evidence="11">
    <location>
        <begin position="610"/>
        <end position="624"/>
    </location>
</feature>
<feature type="compositionally biased region" description="Polar residues" evidence="11">
    <location>
        <begin position="869"/>
        <end position="892"/>
    </location>
</feature>
<comment type="similarity">
    <text evidence="2">Belongs to the shroom family.</text>
</comment>
<dbReference type="Pfam" id="PF08688">
    <property type="entry name" value="ASD1"/>
    <property type="match status" value="2"/>
</dbReference>
<dbReference type="PROSITE" id="PS50106">
    <property type="entry name" value="PDZ"/>
    <property type="match status" value="1"/>
</dbReference>
<name>A0A6J2V804_CHACN</name>
<dbReference type="Pfam" id="PF00595">
    <property type="entry name" value="PDZ"/>
    <property type="match status" value="1"/>
</dbReference>
<evidence type="ECO:0000256" key="4">
    <source>
        <dbReference type="ARBA" id="ARBA00022490"/>
    </source>
</evidence>
<keyword evidence="7 9" id="KW-0009">Actin-binding</keyword>
<evidence type="ECO:0000256" key="6">
    <source>
        <dbReference type="ARBA" id="ARBA00022701"/>
    </source>
</evidence>
<sequence length="1639" mass="183903">MEVMDSRSDFGAITRENRTINELEPWRPPENRAHEAEEWALVDVVLTGGAPWGFTLKGGLEYREPLIITKVEEGSRAAAVRLQVGDEIVQINEIPLSGYRQEAVYLVKSSYKTLALLVRRRDKMVNIATQAMPAETDVHVARSFLTKILRSSMRKNRFKGRNEPSCRPHSWHSSKLSENLPGAPNDHSTPVPEPVWQTKYTSPTSNDLSNCLDHNNVQQLSGQFSSMGKMDNIERPSHLCPRGRLSSTENDNDHSLGHHDSPYSPFSSCTPDHCLSRSSMNSTENVFYRGSSSELAGSNDRHRYLQLPVGNCGRVSPRLEEQAGYKFSTSVRSNVGPVWHVPEKRSVAASSPPPPPPPLRSDSFVATKVHEKSLVIPYSEGSGVYSQHKSQSRVTDRQFDTHHATERLEAQHSYNPPPKMDLLHPYIASEDYNCNRSIPNKLFSLSSADVRQGQNPFAGLHQHERQRSDESPFYLHPKTASAPKTQSVGSYYRSLQDLPTNTCSQNKARTSMASLSSTALDQSTDNGTHFRYYCITAQQPTQATSQSQGRVAETWWTNSENSVSSQKAMKAKYPSHHPQYSESMNSKQTVGLPPPDVVHVSPGALTPKPYPEEREMDNQRKSDGEIPETPFTRYLVTHHAEQRNPASSPQKDSLQDPWVSLDEQKICPHRTPMLHSLAQENKNLLEKHLSSVSGDTLQEAVDPSSSKHGRRSDRYATTLRNEILQKKAQLQKSRSAATLTYSSDVMEDDLEIWKSSETSTSSSDGSFTNTYKDHLKEAQARVLQATSFRRRDLELPSTELLPGQATSKLGLAGGQVSRVGGRKRFSVDKRVHSFSEPNKINEVGVEEKPSNRETVKSFVDRCKFFEGTSKPNFSKPVTKQSQQSPSVDSNGSKIKGMPNKGTNEMTQNREASFKQYMRSHGDPNSETRQSLVDQQRLGTFAEYEATWNIQRKSSDGKTSGRYRSAENILDSGVDEGLISTCIHERSRSSPSADFSGQKIPLPLRKSLEHCLRESKPDQEEVHITSTSERGHHQWGAWEKPPQHDHLQKPPDSSSWNNLEHKDIPVPLPTDHRHKPEPSNPVLQPYPHSLYQVSLSQQLSPPKNKSHEPHRPSQPKVDKPTHPETTSPFCGSKESVLGSQSVSKLDPALSQGPNPGPSESDPQLTKSLEEEQRSGHIGSLSILTSLLPSPVSSSSPSLTRSAGLTMPHVKNLCCPSPQFSAQRLIDKPAGTMQDADQHSSKMEDVTESNTTTDKVLVRIVHAENGLERENRHHLQHREGLGGSEDPAHAQFSKSSPQEPYSPVFCSSLHYVEAPRSNGFSGRSEEDEKREELARDIMVKDKSLADILDQRKMKTTMDLMEGIFPQGEQLLEGSQQRRKAAPKPPSSRSPQERTEDSLATSVSLVTSSSYYSTSAPKAELLIKMKDMQEHMEEQEDLEDELDYDLSNKKQELIDSLSRKLQVLREARESLQEDIHDNNALGDEVEATVQDVCKPNELDKFRMFVGDLDKVVSLLLSLSGRLARVENALNNLDEGACTEEKHTLTEKRKLLIRQHEDAKELKENLDRREHVVYHILASYLSSERLADYEHFVKMKSALIIEQRKLEDKIKLGEEQLKCLRDSLPLEQRLLSEQSLSEEVPRS</sequence>
<dbReference type="InterPro" id="IPR001478">
    <property type="entry name" value="PDZ"/>
</dbReference>
<feature type="compositionally biased region" description="Basic and acidic residues" evidence="11">
    <location>
        <begin position="1265"/>
        <end position="1278"/>
    </location>
</feature>
<dbReference type="OrthoDB" id="10063560at2759"/>
<evidence type="ECO:0000256" key="2">
    <source>
        <dbReference type="ARBA" id="ARBA00006469"/>
    </source>
</evidence>
<feature type="region of interest" description="Disordered" evidence="11">
    <location>
        <begin position="576"/>
        <end position="628"/>
    </location>
</feature>
<evidence type="ECO:0000259" key="14">
    <source>
        <dbReference type="PROSITE" id="PS51307"/>
    </source>
</evidence>
<dbReference type="InterPro" id="IPR014799">
    <property type="entry name" value="ASD2_dom"/>
</dbReference>
<dbReference type="GeneID" id="115810146"/>
<accession>A0A6J2V804</accession>
<dbReference type="GO" id="GO:0043296">
    <property type="term" value="C:apical junction complex"/>
    <property type="evidence" value="ECO:0007669"/>
    <property type="project" value="TreeGrafter"/>
</dbReference>
<reference evidence="16" key="1">
    <citation type="submission" date="2025-08" db="UniProtKB">
        <authorList>
            <consortium name="RefSeq"/>
        </authorList>
    </citation>
    <scope>IDENTIFICATION</scope>
</reference>
<feature type="compositionally biased region" description="Low complexity" evidence="11">
    <location>
        <begin position="1088"/>
        <end position="1099"/>
    </location>
</feature>
<dbReference type="CDD" id="cd06750">
    <property type="entry name" value="PDZ_shroom2_3_4-like"/>
    <property type="match status" value="1"/>
</dbReference>
<keyword evidence="15" id="KW-1185">Reference proteome</keyword>
<evidence type="ECO:0000256" key="7">
    <source>
        <dbReference type="ARBA" id="ARBA00023203"/>
    </source>
</evidence>
<evidence type="ECO:0000256" key="8">
    <source>
        <dbReference type="ARBA" id="ARBA00023212"/>
    </source>
</evidence>
<dbReference type="GO" id="GO:0030864">
    <property type="term" value="C:cortical actin cytoskeleton"/>
    <property type="evidence" value="ECO:0007669"/>
    <property type="project" value="TreeGrafter"/>
</dbReference>
<dbReference type="SMART" id="SM00228">
    <property type="entry name" value="PDZ"/>
    <property type="match status" value="1"/>
</dbReference>
<feature type="compositionally biased region" description="Basic and acidic residues" evidence="11">
    <location>
        <begin position="1104"/>
        <end position="1121"/>
    </location>
</feature>
<feature type="domain" description="ASD2" evidence="14">
    <location>
        <begin position="1329"/>
        <end position="1621"/>
    </location>
</feature>
<dbReference type="InParanoid" id="A0A6J2V804"/>
<feature type="domain" description="ASD1" evidence="13">
    <location>
        <begin position="775"/>
        <end position="844"/>
    </location>
</feature>
<feature type="compositionally biased region" description="Polar residues" evidence="11">
    <location>
        <begin position="578"/>
        <end position="589"/>
    </location>
</feature>
<dbReference type="InterPro" id="IPR027685">
    <property type="entry name" value="Shroom_fam"/>
</dbReference>
<keyword evidence="8" id="KW-0206">Cytoskeleton</keyword>
<dbReference type="Pfam" id="PF08687">
    <property type="entry name" value="ASD2"/>
    <property type="match status" value="1"/>
</dbReference>
<comment type="subcellular location">
    <subcellularLocation>
        <location evidence="1">Cytoplasm</location>
        <location evidence="1">Cytoskeleton</location>
    </subcellularLocation>
</comment>
<proteinExistence type="inferred from homology"/>
<feature type="region of interest" description="Disordered" evidence="11">
    <location>
        <begin position="1229"/>
        <end position="1249"/>
    </location>
</feature>
<dbReference type="PROSITE" id="PS51306">
    <property type="entry name" value="ASD1"/>
    <property type="match status" value="1"/>
</dbReference>
<dbReference type="GO" id="GO:0007015">
    <property type="term" value="P:actin filament organization"/>
    <property type="evidence" value="ECO:0007669"/>
    <property type="project" value="TreeGrafter"/>
</dbReference>
<keyword evidence="3" id="KW-0217">Developmental protein</keyword>
<keyword evidence="10" id="KW-0175">Coiled coil</keyword>
<evidence type="ECO:0000313" key="15">
    <source>
        <dbReference type="Proteomes" id="UP000504632"/>
    </source>
</evidence>
<dbReference type="Gene3D" id="2.30.42.10">
    <property type="match status" value="1"/>
</dbReference>
<feature type="region of interest" description="Disordered" evidence="11">
    <location>
        <begin position="234"/>
        <end position="259"/>
    </location>
</feature>
<evidence type="ECO:0000256" key="3">
    <source>
        <dbReference type="ARBA" id="ARBA00022473"/>
    </source>
</evidence>
<evidence type="ECO:0000259" key="13">
    <source>
        <dbReference type="PROSITE" id="PS51306"/>
    </source>
</evidence>
<feature type="coiled-coil region" evidence="10">
    <location>
        <begin position="1415"/>
        <end position="1471"/>
    </location>
</feature>
<evidence type="ECO:0000313" key="16">
    <source>
        <dbReference type="RefSeq" id="XP_030627932.1"/>
    </source>
</evidence>
<dbReference type="Gene3D" id="6.10.250.3120">
    <property type="match status" value="1"/>
</dbReference>
<keyword evidence="4" id="KW-0963">Cytoplasm</keyword>
<evidence type="ECO:0000256" key="1">
    <source>
        <dbReference type="ARBA" id="ARBA00004245"/>
    </source>
</evidence>
<dbReference type="InterPro" id="IPR014800">
    <property type="entry name" value="ASD1_dom"/>
</dbReference>
<evidence type="ECO:0000259" key="12">
    <source>
        <dbReference type="PROSITE" id="PS50106"/>
    </source>
</evidence>
<feature type="region of interest" description="Disordered" evidence="11">
    <location>
        <begin position="694"/>
        <end position="714"/>
    </location>
</feature>
<dbReference type="Proteomes" id="UP000504632">
    <property type="component" value="Chromosome 4"/>
</dbReference>
<dbReference type="GO" id="GO:0005912">
    <property type="term" value="C:adherens junction"/>
    <property type="evidence" value="ECO:0007669"/>
    <property type="project" value="TreeGrafter"/>
</dbReference>
<dbReference type="GO" id="GO:0051015">
    <property type="term" value="F:actin filament binding"/>
    <property type="evidence" value="ECO:0007669"/>
    <property type="project" value="InterPro"/>
</dbReference>
<feature type="region of interest" description="Disordered" evidence="11">
    <location>
        <begin position="869"/>
        <end position="905"/>
    </location>
</feature>
<evidence type="ECO:0000256" key="11">
    <source>
        <dbReference type="SAM" id="MobiDB-lite"/>
    </source>
</evidence>
<dbReference type="PANTHER" id="PTHR15012:SF38">
    <property type="entry name" value="PROTEIN SHROOM2-LIKE ISOFORM X1"/>
    <property type="match status" value="1"/>
</dbReference>
<dbReference type="PANTHER" id="PTHR15012">
    <property type="entry name" value="APICAL PROTEIN/SHROOM-RELATED"/>
    <property type="match status" value="1"/>
</dbReference>
<feature type="compositionally biased region" description="Basic and acidic residues" evidence="11">
    <location>
        <begin position="1013"/>
        <end position="1022"/>
    </location>
</feature>
<keyword evidence="6" id="KW-0493">Microtubule</keyword>
<feature type="region of interest" description="Disordered" evidence="11">
    <location>
        <begin position="1371"/>
        <end position="1398"/>
    </location>
</feature>
<dbReference type="CTD" id="556551"/>
<evidence type="ECO:0000256" key="10">
    <source>
        <dbReference type="SAM" id="Coils"/>
    </source>
</evidence>
<dbReference type="SUPFAM" id="SSF50156">
    <property type="entry name" value="PDZ domain-like"/>
    <property type="match status" value="1"/>
</dbReference>
<feature type="compositionally biased region" description="Basic and acidic residues" evidence="11">
    <location>
        <begin position="1058"/>
        <end position="1076"/>
    </location>
</feature>
<gene>
    <name evidence="16" type="primary">shroom2b</name>
</gene>
<feature type="compositionally biased region" description="Basic and acidic residues" evidence="11">
    <location>
        <begin position="1234"/>
        <end position="1243"/>
    </location>
</feature>
<protein>
    <submittedName>
        <fullName evidence="16">Protein Shroom2</fullName>
    </submittedName>
</protein>
<feature type="region of interest" description="Disordered" evidence="11">
    <location>
        <begin position="1013"/>
        <end position="1174"/>
    </location>
</feature>
<dbReference type="FunFam" id="2.30.42.10:FF:000100">
    <property type="entry name" value="Shroom family member 2"/>
    <property type="match status" value="1"/>
</dbReference>
<evidence type="ECO:0000256" key="5">
    <source>
        <dbReference type="ARBA" id="ARBA00022553"/>
    </source>
</evidence>
<evidence type="ECO:0000256" key="9">
    <source>
        <dbReference type="PROSITE-ProRule" id="PRU00637"/>
    </source>
</evidence>
<feature type="domain" description="PDZ" evidence="12">
    <location>
        <begin position="41"/>
        <end position="122"/>
    </location>
</feature>
<dbReference type="InterPro" id="IPR036034">
    <property type="entry name" value="PDZ_sf"/>
</dbReference>
<dbReference type="PROSITE" id="PS51307">
    <property type="entry name" value="ASD2"/>
    <property type="match status" value="1"/>
</dbReference>
<keyword evidence="5" id="KW-0597">Phosphoprotein</keyword>
<dbReference type="GO" id="GO:0016324">
    <property type="term" value="C:apical plasma membrane"/>
    <property type="evidence" value="ECO:0007669"/>
    <property type="project" value="TreeGrafter"/>
</dbReference>
<feature type="region of interest" description="Disordered" evidence="11">
    <location>
        <begin position="1265"/>
        <end position="1298"/>
    </location>
</feature>
<organism evidence="15 16">
    <name type="scientific">Chanos chanos</name>
    <name type="common">Milkfish</name>
    <name type="synonym">Mugil chanos</name>
    <dbReference type="NCBI Taxonomy" id="29144"/>
    <lineage>
        <taxon>Eukaryota</taxon>
        <taxon>Metazoa</taxon>
        <taxon>Chordata</taxon>
        <taxon>Craniata</taxon>
        <taxon>Vertebrata</taxon>
        <taxon>Euteleostomi</taxon>
        <taxon>Actinopterygii</taxon>
        <taxon>Neopterygii</taxon>
        <taxon>Teleostei</taxon>
        <taxon>Ostariophysi</taxon>
        <taxon>Gonorynchiformes</taxon>
        <taxon>Chanidae</taxon>
        <taxon>Chanos</taxon>
    </lineage>
</organism>
<feature type="region of interest" description="Disordered" evidence="11">
    <location>
        <begin position="156"/>
        <end position="194"/>
    </location>
</feature>
<dbReference type="RefSeq" id="XP_030627932.1">
    <property type="nucleotide sequence ID" value="XM_030772072.1"/>
</dbReference>